<gene>
    <name evidence="1" type="ORF">LCGC14_2411530</name>
</gene>
<protein>
    <recommendedName>
        <fullName evidence="2">LamG-like jellyroll fold domain-containing protein</fullName>
    </recommendedName>
</protein>
<feature type="non-terminal residue" evidence="1">
    <location>
        <position position="1"/>
    </location>
</feature>
<name>A0A0F9ELU8_9ZZZZ</name>
<comment type="caution">
    <text evidence="1">The sequence shown here is derived from an EMBL/GenBank/DDBJ whole genome shotgun (WGS) entry which is preliminary data.</text>
</comment>
<dbReference type="AlphaFoldDB" id="A0A0F9ELU8"/>
<proteinExistence type="predicted"/>
<reference evidence="1" key="1">
    <citation type="journal article" date="2015" name="Nature">
        <title>Complex archaea that bridge the gap between prokaryotes and eukaryotes.</title>
        <authorList>
            <person name="Spang A."/>
            <person name="Saw J.H."/>
            <person name="Jorgensen S.L."/>
            <person name="Zaremba-Niedzwiedzka K."/>
            <person name="Martijn J."/>
            <person name="Lind A.E."/>
            <person name="van Eijk R."/>
            <person name="Schleper C."/>
            <person name="Guy L."/>
            <person name="Ettema T.J."/>
        </authorList>
    </citation>
    <scope>NUCLEOTIDE SEQUENCE</scope>
</reference>
<dbReference type="InterPro" id="IPR013320">
    <property type="entry name" value="ConA-like_dom_sf"/>
</dbReference>
<sequence>VFVDGTDKAYELGDSTFQICGWLYLGNNSAQRVAISRWLAGAGDRNWVLDYLNTSNRFRFIVYKPGNVAVTVVNDALGVPALNRWYFVSVYHDAVADEIGIRTNLGVYDTMATGGALQLATGAELGIGTRDQGLLRWIGRLSNIGIWTRRLEEIEHAWLYNQGRGRNWPLGDGRYMPLAHNRRLRRRRIA</sequence>
<organism evidence="1">
    <name type="scientific">marine sediment metagenome</name>
    <dbReference type="NCBI Taxonomy" id="412755"/>
    <lineage>
        <taxon>unclassified sequences</taxon>
        <taxon>metagenomes</taxon>
        <taxon>ecological metagenomes</taxon>
    </lineage>
</organism>
<evidence type="ECO:0000313" key="1">
    <source>
        <dbReference type="EMBL" id="KKL24818.1"/>
    </source>
</evidence>
<evidence type="ECO:0008006" key="2">
    <source>
        <dbReference type="Google" id="ProtNLM"/>
    </source>
</evidence>
<dbReference type="SUPFAM" id="SSF49899">
    <property type="entry name" value="Concanavalin A-like lectins/glucanases"/>
    <property type="match status" value="1"/>
</dbReference>
<accession>A0A0F9ELU8</accession>
<dbReference type="Pfam" id="PF13385">
    <property type="entry name" value="Laminin_G_3"/>
    <property type="match status" value="1"/>
</dbReference>
<dbReference type="Gene3D" id="2.60.120.200">
    <property type="match status" value="1"/>
</dbReference>
<dbReference type="EMBL" id="LAZR01036446">
    <property type="protein sequence ID" value="KKL24818.1"/>
    <property type="molecule type" value="Genomic_DNA"/>
</dbReference>